<evidence type="ECO:0000313" key="4">
    <source>
        <dbReference type="Proteomes" id="UP000297716"/>
    </source>
</evidence>
<gene>
    <name evidence="3" type="ORF">E0Z10_g9611</name>
</gene>
<organism evidence="3 4">
    <name type="scientific">Xylaria hypoxylon</name>
    <dbReference type="NCBI Taxonomy" id="37992"/>
    <lineage>
        <taxon>Eukaryota</taxon>
        <taxon>Fungi</taxon>
        <taxon>Dikarya</taxon>
        <taxon>Ascomycota</taxon>
        <taxon>Pezizomycotina</taxon>
        <taxon>Sordariomycetes</taxon>
        <taxon>Xylariomycetidae</taxon>
        <taxon>Xylariales</taxon>
        <taxon>Xylariaceae</taxon>
        <taxon>Xylaria</taxon>
    </lineage>
</organism>
<dbReference type="Gene3D" id="3.90.79.10">
    <property type="entry name" value="Nucleoside Triphosphate Pyrophosphohydrolase"/>
    <property type="match status" value="1"/>
</dbReference>
<protein>
    <recommendedName>
        <fullName evidence="2">Nudix hydrolase domain-containing protein</fullName>
    </recommendedName>
</protein>
<keyword evidence="4" id="KW-1185">Reference proteome</keyword>
<comment type="caution">
    <text evidence="3">The sequence shown here is derived from an EMBL/GenBank/DDBJ whole genome shotgun (WGS) entry which is preliminary data.</text>
</comment>
<feature type="compositionally biased region" description="Basic and acidic residues" evidence="1">
    <location>
        <begin position="235"/>
        <end position="249"/>
    </location>
</feature>
<evidence type="ECO:0000313" key="3">
    <source>
        <dbReference type="EMBL" id="TGJ79154.1"/>
    </source>
</evidence>
<reference evidence="3 4" key="1">
    <citation type="submission" date="2019-03" db="EMBL/GenBank/DDBJ databases">
        <title>Draft genome sequence of Xylaria hypoxylon DSM 108379, a ubiquitous saprotrophic-parasitic fungi on hardwood.</title>
        <authorList>
            <person name="Buettner E."/>
            <person name="Leonhardt S."/>
            <person name="Gebauer A.M."/>
            <person name="Liers C."/>
            <person name="Hofrichter M."/>
            <person name="Kellner H."/>
        </authorList>
    </citation>
    <scope>NUCLEOTIDE SEQUENCE [LARGE SCALE GENOMIC DNA]</scope>
    <source>
        <strain evidence="3 4">DSM 108379</strain>
    </source>
</reference>
<evidence type="ECO:0000259" key="2">
    <source>
        <dbReference type="Pfam" id="PF00293"/>
    </source>
</evidence>
<dbReference type="Proteomes" id="UP000297716">
    <property type="component" value="Unassembled WGS sequence"/>
</dbReference>
<dbReference type="OrthoDB" id="276276at2759"/>
<feature type="domain" description="Nudix hydrolase" evidence="2">
    <location>
        <begin position="71"/>
        <end position="175"/>
    </location>
</feature>
<proteinExistence type="predicted"/>
<feature type="region of interest" description="Disordered" evidence="1">
    <location>
        <begin position="174"/>
        <end position="211"/>
    </location>
</feature>
<dbReference type="SUPFAM" id="SSF55811">
    <property type="entry name" value="Nudix"/>
    <property type="match status" value="1"/>
</dbReference>
<dbReference type="AlphaFoldDB" id="A0A4Z0Y5S9"/>
<feature type="compositionally biased region" description="Acidic residues" evidence="1">
    <location>
        <begin position="177"/>
        <end position="190"/>
    </location>
</feature>
<name>A0A4Z0Y5S9_9PEZI</name>
<accession>A0A4Z0Y5S9</accession>
<feature type="region of interest" description="Disordered" evidence="1">
    <location>
        <begin position="344"/>
        <end position="386"/>
    </location>
</feature>
<dbReference type="InterPro" id="IPR015797">
    <property type="entry name" value="NUDIX_hydrolase-like_dom_sf"/>
</dbReference>
<dbReference type="Pfam" id="PF00293">
    <property type="entry name" value="NUDIX"/>
    <property type="match status" value="1"/>
</dbReference>
<dbReference type="EMBL" id="SKBN01000311">
    <property type="protein sequence ID" value="TGJ79154.1"/>
    <property type="molecule type" value="Genomic_DNA"/>
</dbReference>
<feature type="compositionally biased region" description="Basic and acidic residues" evidence="1">
    <location>
        <begin position="287"/>
        <end position="300"/>
    </location>
</feature>
<feature type="region of interest" description="Disordered" evidence="1">
    <location>
        <begin position="223"/>
        <end position="304"/>
    </location>
</feature>
<feature type="compositionally biased region" description="Low complexity" evidence="1">
    <location>
        <begin position="256"/>
        <end position="279"/>
    </location>
</feature>
<dbReference type="InterPro" id="IPR000086">
    <property type="entry name" value="NUDIX_hydrolase_dom"/>
</dbReference>
<sequence>MKSALLPSQKAILAMSRAQFLSYLRCSSADEAHETLILNCTRDKDIDKGETLIHNADDGKVSLSFANKLSVGVCIFRLDEMTLRPTVLLLRRSPWWRRRRIFTSAAGRQGAGEWELPGGKVSDDDFCISAAIERLVKEKTGLRVTKIMVMLSGVRWRAELKVLLWDEDEGGLAYNDSAEEDDEGGVEDGLSEDHGQKVDSGVNMDWDNTSTMSTATTTTTITIGDGEIGSTAGIEDGKSRGEEEIRALSDADVLGIRIPTSSPSPRSPHVPVTPDSASISPPPPPPKDNDRNDKPDKYDDGYAYQYGNDGDYKYTYDHDFDHDPSLEPAPLSLPSRTIAVVEEEKKGGRTLRRRDTASSTALPVSLLSPHGGVGCSNGRSKSKSERRNAQVIPYKILRKEYAQLNFTVLVDEDEGDGLPGFLYADSTGGSREKAGRGERGVYEYDALEWATCARVEKLPMSEDLRRVVLEGLAWMGELTGDFF</sequence>
<evidence type="ECO:0000256" key="1">
    <source>
        <dbReference type="SAM" id="MobiDB-lite"/>
    </source>
</evidence>